<protein>
    <submittedName>
        <fullName evidence="3">Uncharacterized protein</fullName>
    </submittedName>
</protein>
<dbReference type="Proteomes" id="UP000254893">
    <property type="component" value="Unassembled WGS sequence"/>
</dbReference>
<name>A0A380CNQ0_SPHSI</name>
<evidence type="ECO:0000313" key="4">
    <source>
        <dbReference type="Proteomes" id="UP000254893"/>
    </source>
</evidence>
<organism evidence="3 4">
    <name type="scientific">Sphingobacterium spiritivorum</name>
    <name type="common">Flavobacterium spiritivorum</name>
    <dbReference type="NCBI Taxonomy" id="258"/>
    <lineage>
        <taxon>Bacteria</taxon>
        <taxon>Pseudomonadati</taxon>
        <taxon>Bacteroidota</taxon>
        <taxon>Sphingobacteriia</taxon>
        <taxon>Sphingobacteriales</taxon>
        <taxon>Sphingobacteriaceae</taxon>
        <taxon>Sphingobacterium</taxon>
    </lineage>
</organism>
<reference evidence="3 4" key="1">
    <citation type="submission" date="2018-06" db="EMBL/GenBank/DDBJ databases">
        <authorList>
            <consortium name="Pathogen Informatics"/>
            <person name="Doyle S."/>
        </authorList>
    </citation>
    <scope>NUCLEOTIDE SEQUENCE [LARGE SCALE GENOMIC DNA]</scope>
    <source>
        <strain evidence="3 4">NCTC11388</strain>
    </source>
</reference>
<evidence type="ECO:0000313" key="3">
    <source>
        <dbReference type="EMBL" id="SUJ24157.1"/>
    </source>
</evidence>
<feature type="compositionally biased region" description="Low complexity" evidence="1">
    <location>
        <begin position="7"/>
        <end position="28"/>
    </location>
</feature>
<feature type="region of interest" description="Disordered" evidence="1">
    <location>
        <begin position="1"/>
        <end position="28"/>
    </location>
</feature>
<keyword evidence="2" id="KW-0472">Membrane</keyword>
<proteinExistence type="predicted"/>
<keyword evidence="2" id="KW-1133">Transmembrane helix</keyword>
<dbReference type="AlphaFoldDB" id="A0A380CNQ0"/>
<feature type="transmembrane region" description="Helical" evidence="2">
    <location>
        <begin position="34"/>
        <end position="53"/>
    </location>
</feature>
<accession>A0A380CNQ0</accession>
<keyword evidence="2" id="KW-0812">Transmembrane</keyword>
<feature type="transmembrane region" description="Helical" evidence="2">
    <location>
        <begin position="65"/>
        <end position="86"/>
    </location>
</feature>
<evidence type="ECO:0000256" key="2">
    <source>
        <dbReference type="SAM" id="Phobius"/>
    </source>
</evidence>
<sequence>MEDQNTPNFDPNQGQNPNQFNNPFNQQNQEDLSTGLKVLSFCIPLFGAIYYFIKKDEAPVQAKSACKFAIYGVVVSIVLNIIYAIVGGLGSAMGG</sequence>
<evidence type="ECO:0000256" key="1">
    <source>
        <dbReference type="SAM" id="MobiDB-lite"/>
    </source>
</evidence>
<dbReference type="RefSeq" id="WP_115170925.1">
    <property type="nucleotide sequence ID" value="NZ_UGYW01000002.1"/>
</dbReference>
<dbReference type="EMBL" id="UGYW01000002">
    <property type="protein sequence ID" value="SUJ24157.1"/>
    <property type="molecule type" value="Genomic_DNA"/>
</dbReference>
<gene>
    <name evidence="3" type="ORF">NCTC11388_03456</name>
</gene>